<dbReference type="EMBL" id="MBTG01000001">
    <property type="protein sequence ID" value="OPH61796.1"/>
    <property type="molecule type" value="Genomic_DNA"/>
</dbReference>
<comment type="caution">
    <text evidence="1">The sequence shown here is derived from an EMBL/GenBank/DDBJ whole genome shotgun (WGS) entry which is preliminary data.</text>
</comment>
<organism evidence="1 2">
    <name type="scientific">Paenibacillus ferrarius</name>
    <dbReference type="NCBI Taxonomy" id="1469647"/>
    <lineage>
        <taxon>Bacteria</taxon>
        <taxon>Bacillati</taxon>
        <taxon>Bacillota</taxon>
        <taxon>Bacilli</taxon>
        <taxon>Bacillales</taxon>
        <taxon>Paenibacillaceae</taxon>
        <taxon>Paenibacillus</taxon>
    </lineage>
</organism>
<proteinExistence type="predicted"/>
<dbReference type="InterPro" id="IPR001387">
    <property type="entry name" value="Cro/C1-type_HTH"/>
</dbReference>
<dbReference type="STRING" id="1469647.BC351_00720"/>
<dbReference type="CDD" id="cd00093">
    <property type="entry name" value="HTH_XRE"/>
    <property type="match status" value="1"/>
</dbReference>
<keyword evidence="2" id="KW-1185">Reference proteome</keyword>
<dbReference type="Proteomes" id="UP000190626">
    <property type="component" value="Unassembled WGS sequence"/>
</dbReference>
<sequence length="234" mass="26828">MKYTDLLKEAIEKSSFSLGQLAEILNEQGLSVDKSYLSKLQNGKVPPANEITNKALAKLLNINEDKLIISAFFEKAPIELIQRTNRIGEIHKLLPLVRESIDLLKEKKTVKNESSMMIDVLMYQLGLQSYMSLNLTDDLIQLNELQRALYSEINSFVKDIIFPLFKLNDYDPLLENSRFIRTATKEMQMLLISATGNTGGNKTTTFSDLSKDEKEFLEKQLTLYRELKLKPMKE</sequence>
<dbReference type="Gene3D" id="1.10.260.40">
    <property type="entry name" value="lambda repressor-like DNA-binding domains"/>
    <property type="match status" value="1"/>
</dbReference>
<protein>
    <submittedName>
        <fullName evidence="1">Uncharacterized protein</fullName>
    </submittedName>
</protein>
<reference evidence="2" key="1">
    <citation type="submission" date="2016-07" db="EMBL/GenBank/DDBJ databases">
        <authorList>
            <person name="Florea S."/>
            <person name="Webb J.S."/>
            <person name="Jaromczyk J."/>
            <person name="Schardl C.L."/>
        </authorList>
    </citation>
    <scope>NUCLEOTIDE SEQUENCE [LARGE SCALE GENOMIC DNA]</scope>
    <source>
        <strain evidence="2">CY1</strain>
    </source>
</reference>
<dbReference type="GO" id="GO:0003677">
    <property type="term" value="F:DNA binding"/>
    <property type="evidence" value="ECO:0007669"/>
    <property type="project" value="InterPro"/>
</dbReference>
<evidence type="ECO:0000313" key="2">
    <source>
        <dbReference type="Proteomes" id="UP000190626"/>
    </source>
</evidence>
<gene>
    <name evidence="1" type="ORF">BC351_00720</name>
</gene>
<accession>A0A1V4HSE9</accession>
<name>A0A1V4HSE9_9BACL</name>
<dbReference type="AlphaFoldDB" id="A0A1V4HSE9"/>
<evidence type="ECO:0000313" key="1">
    <source>
        <dbReference type="EMBL" id="OPH61796.1"/>
    </source>
</evidence>
<dbReference type="InterPro" id="IPR010982">
    <property type="entry name" value="Lambda_DNA-bd_dom_sf"/>
</dbReference>